<dbReference type="InterPro" id="IPR032466">
    <property type="entry name" value="Metal_Hydrolase"/>
</dbReference>
<dbReference type="KEGG" id="ccai:NAS2_0213"/>
<evidence type="ECO:0000259" key="4">
    <source>
        <dbReference type="Pfam" id="PF01979"/>
    </source>
</evidence>
<dbReference type="Pfam" id="PF01979">
    <property type="entry name" value="Amidohydro_1"/>
    <property type="match status" value="1"/>
</dbReference>
<evidence type="ECO:0000256" key="2">
    <source>
        <dbReference type="ARBA" id="ARBA00022801"/>
    </source>
</evidence>
<dbReference type="Gene3D" id="2.30.40.10">
    <property type="entry name" value="Urease, subunit C, domain 1"/>
    <property type="match status" value="1"/>
</dbReference>
<reference evidence="5 6" key="1">
    <citation type="journal article" date="2019" name="ISME J.">
        <title>Isolation and characterization of a thermophilic sulfur- and iron-reducing thaumarchaeote from a terrestrial acidic hot spring.</title>
        <authorList>
            <person name="Kato S."/>
            <person name="Itoh T."/>
            <person name="Yuki M."/>
            <person name="Nagamori M."/>
            <person name="Ohnishi M."/>
            <person name="Uematsu K."/>
            <person name="Suzuki K."/>
            <person name="Takashina T."/>
            <person name="Ohkuma M."/>
        </authorList>
    </citation>
    <scope>NUCLEOTIDE SEQUENCE [LARGE SCALE GENOMIC DNA]</scope>
    <source>
        <strain evidence="5 6">NAS-02</strain>
    </source>
</reference>
<organism evidence="5 6">
    <name type="scientific">Conexivisphaera calida</name>
    <dbReference type="NCBI Taxonomy" id="1874277"/>
    <lineage>
        <taxon>Archaea</taxon>
        <taxon>Nitrososphaerota</taxon>
        <taxon>Conexivisphaeria</taxon>
        <taxon>Conexivisphaerales</taxon>
        <taxon>Conexivisphaeraceae</taxon>
        <taxon>Conexivisphaera</taxon>
    </lineage>
</organism>
<dbReference type="SUPFAM" id="SSF51338">
    <property type="entry name" value="Composite domain of metallo-dependent hydrolases"/>
    <property type="match status" value="1"/>
</dbReference>
<evidence type="ECO:0000256" key="1">
    <source>
        <dbReference type="ARBA" id="ARBA00022723"/>
    </source>
</evidence>
<evidence type="ECO:0000313" key="5">
    <source>
        <dbReference type="EMBL" id="BBE41610.1"/>
    </source>
</evidence>
<keyword evidence="3" id="KW-0862">Zinc</keyword>
<keyword evidence="2 5" id="KW-0378">Hydrolase</keyword>
<dbReference type="CDD" id="cd01298">
    <property type="entry name" value="ATZ_TRZ_like"/>
    <property type="match status" value="1"/>
</dbReference>
<dbReference type="InterPro" id="IPR050287">
    <property type="entry name" value="MTA/SAH_deaminase"/>
</dbReference>
<dbReference type="Proteomes" id="UP000509448">
    <property type="component" value="Chromosome"/>
</dbReference>
<name>A0A4V0P1G2_9ARCH</name>
<dbReference type="FunFam" id="3.20.20.140:FF:000014">
    <property type="entry name" value="5-methylthioadenosine/S-adenosylhomocysteine deaminase"/>
    <property type="match status" value="1"/>
</dbReference>
<dbReference type="EMBL" id="AP018732">
    <property type="protein sequence ID" value="BBE41610.1"/>
    <property type="molecule type" value="Genomic_DNA"/>
</dbReference>
<dbReference type="AlphaFoldDB" id="A0A4V0P1G2"/>
<dbReference type="GO" id="GO:0050270">
    <property type="term" value="F:S-adenosylhomocysteine deaminase activity"/>
    <property type="evidence" value="ECO:0007669"/>
    <property type="project" value="UniProtKB-EC"/>
</dbReference>
<sequence>MLPEARGSWIKDAALLVEDGTITYVGPREGLDMRGFDIVDLGNVAVIPGFVNAHAHAAMSLLRGYGDGLPLHAWLERIWRIEAKMDQEVIYHGSLLGVAEQIRSGITSFVDFYNVEPMLRALRYLDLHVRAVLTLAFMDRVEYMAEESWRRLRSIGEYTSMVREWDGGRLDLALGPHAPYSCSPEMLRDLAEASAKLKLRVHTHLSETEEDVAKVREESGMTPAAYLETLGLLNERLIAAHGVHLTDDEISLMGKRGASVVHCPRSNSRLGTGVARIREMMDAGVNVALGTDGPASSDSLDAFEEMRLMVYLQRARLGSPSAIGASDALHAMTLGSARAAGLDDVGALRPGLRADFVALDLGSIHMRPAWDLTTNVVMSAGRADVRYVYVEGRPAVEEGRVLLRGVEEAIASADEFRDLFRDVENTVH</sequence>
<dbReference type="InterPro" id="IPR006680">
    <property type="entry name" value="Amidohydro-rel"/>
</dbReference>
<dbReference type="GO" id="GO:0046872">
    <property type="term" value="F:metal ion binding"/>
    <property type="evidence" value="ECO:0007669"/>
    <property type="project" value="UniProtKB-KW"/>
</dbReference>
<dbReference type="InterPro" id="IPR011059">
    <property type="entry name" value="Metal-dep_hydrolase_composite"/>
</dbReference>
<dbReference type="SUPFAM" id="SSF51556">
    <property type="entry name" value="Metallo-dependent hydrolases"/>
    <property type="match status" value="1"/>
</dbReference>
<accession>A0A4V0P1G2</accession>
<dbReference type="PANTHER" id="PTHR43794">
    <property type="entry name" value="AMINOHYDROLASE SSNA-RELATED"/>
    <property type="match status" value="1"/>
</dbReference>
<proteinExistence type="predicted"/>
<keyword evidence="1" id="KW-0479">Metal-binding</keyword>
<protein>
    <submittedName>
        <fullName evidence="5">S-adenosylhomocysteine deaminase</fullName>
        <ecNumber evidence="5">3.5.4.28</ecNumber>
    </submittedName>
</protein>
<gene>
    <name evidence="5" type="ORF">NAS2_0213</name>
</gene>
<keyword evidence="6" id="KW-1185">Reference proteome</keyword>
<evidence type="ECO:0000256" key="3">
    <source>
        <dbReference type="ARBA" id="ARBA00022833"/>
    </source>
</evidence>
<feature type="domain" description="Amidohydrolase-related" evidence="4">
    <location>
        <begin position="46"/>
        <end position="393"/>
    </location>
</feature>
<dbReference type="Gene3D" id="3.20.20.140">
    <property type="entry name" value="Metal-dependent hydrolases"/>
    <property type="match status" value="1"/>
</dbReference>
<dbReference type="PANTHER" id="PTHR43794:SF11">
    <property type="entry name" value="AMIDOHYDROLASE-RELATED DOMAIN-CONTAINING PROTEIN"/>
    <property type="match status" value="1"/>
</dbReference>
<evidence type="ECO:0000313" key="6">
    <source>
        <dbReference type="Proteomes" id="UP000509448"/>
    </source>
</evidence>
<dbReference type="EC" id="3.5.4.28" evidence="5"/>